<name>K2GH62_9BACT</name>
<feature type="transmembrane region" description="Helical" evidence="1">
    <location>
        <begin position="165"/>
        <end position="185"/>
    </location>
</feature>
<feature type="transmembrane region" description="Helical" evidence="1">
    <location>
        <begin position="251"/>
        <end position="271"/>
    </location>
</feature>
<feature type="transmembrane region" description="Helical" evidence="1">
    <location>
        <begin position="20"/>
        <end position="40"/>
    </location>
</feature>
<organism evidence="2">
    <name type="scientific">uncultured bacterium</name>
    <name type="common">gcode 4</name>
    <dbReference type="NCBI Taxonomy" id="1234023"/>
    <lineage>
        <taxon>Bacteria</taxon>
        <taxon>environmental samples</taxon>
    </lineage>
</organism>
<dbReference type="PANTHER" id="PTHR33802:SF1">
    <property type="entry name" value="XK-RELATED PROTEIN"/>
    <property type="match status" value="1"/>
</dbReference>
<reference evidence="2" key="1">
    <citation type="journal article" date="2012" name="Science">
        <title>Fermentation, hydrogen, and sulfur metabolism in multiple uncultivated bacterial phyla.</title>
        <authorList>
            <person name="Wrighton K.C."/>
            <person name="Thomas B.C."/>
            <person name="Sharon I."/>
            <person name="Miller C.S."/>
            <person name="Castelle C.J."/>
            <person name="VerBerkmoes N.C."/>
            <person name="Wilkins M.J."/>
            <person name="Hettich R.L."/>
            <person name="Lipton M.S."/>
            <person name="Williams K.H."/>
            <person name="Long P.E."/>
            <person name="Banfield J.F."/>
        </authorList>
    </citation>
    <scope>NUCLEOTIDE SEQUENCE [LARGE SCALE GENOMIC DNA]</scope>
</reference>
<feature type="transmembrane region" description="Helical" evidence="1">
    <location>
        <begin position="126"/>
        <end position="144"/>
    </location>
</feature>
<comment type="caution">
    <text evidence="2">The sequence shown here is derived from an EMBL/GenBank/DDBJ whole genome shotgun (WGS) entry which is preliminary data.</text>
</comment>
<feature type="transmembrane region" description="Helical" evidence="1">
    <location>
        <begin position="64"/>
        <end position="84"/>
    </location>
</feature>
<proteinExistence type="predicted"/>
<evidence type="ECO:0000256" key="1">
    <source>
        <dbReference type="SAM" id="Phobius"/>
    </source>
</evidence>
<dbReference type="EMBL" id="AMFJ01000103">
    <property type="protein sequence ID" value="EKE29764.1"/>
    <property type="molecule type" value="Genomic_DNA"/>
</dbReference>
<accession>K2GH62</accession>
<feature type="transmembrane region" description="Helical" evidence="1">
    <location>
        <begin position="197"/>
        <end position="213"/>
    </location>
</feature>
<evidence type="ECO:0008006" key="3">
    <source>
        <dbReference type="Google" id="ProtNLM"/>
    </source>
</evidence>
<dbReference type="PANTHER" id="PTHR33802">
    <property type="entry name" value="SI:CH211-161H7.5-RELATED"/>
    <property type="match status" value="1"/>
</dbReference>
<keyword evidence="1" id="KW-0472">Membrane</keyword>
<keyword evidence="1" id="KW-1133">Transmembrane helix</keyword>
<evidence type="ECO:0000313" key="2">
    <source>
        <dbReference type="EMBL" id="EKE29764.1"/>
    </source>
</evidence>
<keyword evidence="1" id="KW-0812">Transmembrane</keyword>
<feature type="transmembrane region" description="Helical" evidence="1">
    <location>
        <begin position="104"/>
        <end position="120"/>
    </location>
</feature>
<protein>
    <recommendedName>
        <fullName evidence="3">Tryptophan-rich sensory protein</fullName>
    </recommendedName>
</protein>
<gene>
    <name evidence="2" type="ORF">ACD_2C00103G0001</name>
</gene>
<dbReference type="AlphaFoldDB" id="K2GH62"/>
<sequence>MSPPHYKAIIISSINKMKNLVIIIISGISYISMVFINYLANALPINNRNTWAISNSYPNLFTPAWYTFSIWGLIYLMLLAYLIYQFICLKKKRPKMLEDIQNKINILFTASSIANISWIFAWHYDFIWLSVIIMIILLALLINITDQIRSLKITTQEKLFISTPFSIYFWWITVAAIANITVYLVSIGWNGFWIQDYIWTIVILLAWTMIGILRMHKDKNIAYGMVLIWAYIGILIKHVSGAGFDWKYPSIIITLIICLLLYVFYIVKMYFKKIA</sequence>
<feature type="transmembrane region" description="Helical" evidence="1">
    <location>
        <begin position="220"/>
        <end position="239"/>
    </location>
</feature>